<keyword evidence="5 6" id="KW-0460">Magnesium</keyword>
<keyword evidence="3 6" id="KW-0479">Metal-binding</keyword>
<proteinExistence type="inferred from homology"/>
<dbReference type="RefSeq" id="WP_132672467.1">
    <property type="nucleotide sequence ID" value="NZ_SMKS01000003.1"/>
</dbReference>
<dbReference type="Proteomes" id="UP000295674">
    <property type="component" value="Unassembled WGS sequence"/>
</dbReference>
<dbReference type="Pfam" id="PF01850">
    <property type="entry name" value="PIN"/>
    <property type="match status" value="1"/>
</dbReference>
<dbReference type="InterPro" id="IPR029060">
    <property type="entry name" value="PIN-like_dom_sf"/>
</dbReference>
<dbReference type="SUPFAM" id="SSF88723">
    <property type="entry name" value="PIN domain-like"/>
    <property type="match status" value="1"/>
</dbReference>
<evidence type="ECO:0000256" key="1">
    <source>
        <dbReference type="ARBA" id="ARBA00022649"/>
    </source>
</evidence>
<feature type="binding site" evidence="6">
    <location>
        <position position="97"/>
    </location>
    <ligand>
        <name>Mg(2+)</name>
        <dbReference type="ChEBI" id="CHEBI:18420"/>
    </ligand>
</feature>
<comment type="cofactor">
    <cofactor evidence="6">
        <name>Mg(2+)</name>
        <dbReference type="ChEBI" id="CHEBI:18420"/>
    </cofactor>
</comment>
<evidence type="ECO:0000313" key="9">
    <source>
        <dbReference type="Proteomes" id="UP000295674"/>
    </source>
</evidence>
<comment type="caution">
    <text evidence="8">The sequence shown here is derived from an EMBL/GenBank/DDBJ whole genome shotgun (WGS) entry which is preliminary data.</text>
</comment>
<dbReference type="EC" id="3.1.-.-" evidence="6"/>
<dbReference type="EMBL" id="SMKS01000003">
    <property type="protein sequence ID" value="TDD09850.1"/>
    <property type="molecule type" value="Genomic_DNA"/>
</dbReference>
<feature type="domain" description="PIN" evidence="7">
    <location>
        <begin position="2"/>
        <end position="122"/>
    </location>
</feature>
<dbReference type="GO" id="GO:0000287">
    <property type="term" value="F:magnesium ion binding"/>
    <property type="evidence" value="ECO:0007669"/>
    <property type="project" value="UniProtKB-UniRule"/>
</dbReference>
<dbReference type="Gene3D" id="3.40.50.1010">
    <property type="entry name" value="5'-nuclease"/>
    <property type="match status" value="1"/>
</dbReference>
<comment type="function">
    <text evidence="6">Toxic component of a toxin-antitoxin (TA) system. An RNase.</text>
</comment>
<name>A0A4R4W9B3_9PSEU</name>
<evidence type="ECO:0000259" key="7">
    <source>
        <dbReference type="Pfam" id="PF01850"/>
    </source>
</evidence>
<dbReference type="AlphaFoldDB" id="A0A4R4W9B3"/>
<dbReference type="InterPro" id="IPR051619">
    <property type="entry name" value="TypeII_TA_RNase_PINc/VapC"/>
</dbReference>
<dbReference type="InterPro" id="IPR044153">
    <property type="entry name" value="PIN_Pae0151-like"/>
</dbReference>
<sequence length="132" mass="14311">MIVVDTSTLVSFFLGANHSGPQVRKLLGTHTSWAAPPHQPVEMLSVLRGLVAGGKISAMHAEDVLGRWAATFIQELPFTAAVRGRVWELRHNLSSYDAAYVAVAELNELPLVTGDKRLAAAPGIRCELRLVQ</sequence>
<dbReference type="GO" id="GO:0016787">
    <property type="term" value="F:hydrolase activity"/>
    <property type="evidence" value="ECO:0007669"/>
    <property type="project" value="UniProtKB-KW"/>
</dbReference>
<comment type="similarity">
    <text evidence="6">Belongs to the PINc/VapC protein family.</text>
</comment>
<evidence type="ECO:0000256" key="2">
    <source>
        <dbReference type="ARBA" id="ARBA00022722"/>
    </source>
</evidence>
<keyword evidence="1 6" id="KW-1277">Toxin-antitoxin system</keyword>
<dbReference type="GO" id="GO:0090729">
    <property type="term" value="F:toxin activity"/>
    <property type="evidence" value="ECO:0007669"/>
    <property type="project" value="UniProtKB-KW"/>
</dbReference>
<evidence type="ECO:0000313" key="8">
    <source>
        <dbReference type="EMBL" id="TDD09850.1"/>
    </source>
</evidence>
<evidence type="ECO:0000256" key="5">
    <source>
        <dbReference type="ARBA" id="ARBA00022842"/>
    </source>
</evidence>
<dbReference type="PANTHER" id="PTHR35901:SF1">
    <property type="entry name" value="EXONUCLEASE VAPC9"/>
    <property type="match status" value="1"/>
</dbReference>
<reference evidence="8 9" key="1">
    <citation type="submission" date="2019-03" db="EMBL/GenBank/DDBJ databases">
        <title>Draft genome sequences of novel Actinobacteria.</title>
        <authorList>
            <person name="Sahin N."/>
            <person name="Ay H."/>
            <person name="Saygin H."/>
        </authorList>
    </citation>
    <scope>NUCLEOTIDE SEQUENCE [LARGE SCALE GENOMIC DNA]</scope>
    <source>
        <strain evidence="8 9">16K309</strain>
    </source>
</reference>
<evidence type="ECO:0000256" key="6">
    <source>
        <dbReference type="HAMAP-Rule" id="MF_00265"/>
    </source>
</evidence>
<gene>
    <name evidence="6" type="primary">vapC</name>
    <name evidence="8" type="ORF">E1181_03840</name>
</gene>
<dbReference type="InterPro" id="IPR002716">
    <property type="entry name" value="PIN_dom"/>
</dbReference>
<feature type="binding site" evidence="6">
    <location>
        <position position="5"/>
    </location>
    <ligand>
        <name>Mg(2+)</name>
        <dbReference type="ChEBI" id="CHEBI:18420"/>
    </ligand>
</feature>
<keyword evidence="4 6" id="KW-0378">Hydrolase</keyword>
<accession>A0A4R4W9B3</accession>
<dbReference type="OrthoDB" id="4377304at2"/>
<evidence type="ECO:0000256" key="4">
    <source>
        <dbReference type="ARBA" id="ARBA00022801"/>
    </source>
</evidence>
<dbReference type="GO" id="GO:0004540">
    <property type="term" value="F:RNA nuclease activity"/>
    <property type="evidence" value="ECO:0007669"/>
    <property type="project" value="InterPro"/>
</dbReference>
<protein>
    <recommendedName>
        <fullName evidence="6">Ribonuclease VapC</fullName>
        <shortName evidence="6">RNase VapC</shortName>
        <ecNumber evidence="6">3.1.-.-</ecNumber>
    </recommendedName>
    <alternativeName>
        <fullName evidence="6">Toxin VapC</fullName>
    </alternativeName>
</protein>
<dbReference type="PANTHER" id="PTHR35901">
    <property type="entry name" value="RIBONUCLEASE VAPC3"/>
    <property type="match status" value="1"/>
</dbReference>
<keyword evidence="2 6" id="KW-0540">Nuclease</keyword>
<dbReference type="CDD" id="cd09873">
    <property type="entry name" value="PIN_Pae0151-like"/>
    <property type="match status" value="1"/>
</dbReference>
<organism evidence="8 9">
    <name type="scientific">Saccharopolyspora terrae</name>
    <dbReference type="NCBI Taxonomy" id="2530384"/>
    <lineage>
        <taxon>Bacteria</taxon>
        <taxon>Bacillati</taxon>
        <taxon>Actinomycetota</taxon>
        <taxon>Actinomycetes</taxon>
        <taxon>Pseudonocardiales</taxon>
        <taxon>Pseudonocardiaceae</taxon>
        <taxon>Saccharopolyspora</taxon>
    </lineage>
</organism>
<keyword evidence="6" id="KW-0800">Toxin</keyword>
<dbReference type="InterPro" id="IPR022907">
    <property type="entry name" value="VapC_family"/>
</dbReference>
<dbReference type="HAMAP" id="MF_00265">
    <property type="entry name" value="VapC_Nob1"/>
    <property type="match status" value="1"/>
</dbReference>
<keyword evidence="9" id="KW-1185">Reference proteome</keyword>
<evidence type="ECO:0000256" key="3">
    <source>
        <dbReference type="ARBA" id="ARBA00022723"/>
    </source>
</evidence>